<name>A0ABQ5E0V2_9ASTR</name>
<accession>A0ABQ5E0V2</accession>
<keyword evidence="2" id="KW-1185">Reference proteome</keyword>
<reference evidence="1" key="1">
    <citation type="journal article" date="2022" name="Int. J. Mol. Sci.">
        <title>Draft Genome of Tanacetum Coccineum: Genomic Comparison of Closely Related Tanacetum-Family Plants.</title>
        <authorList>
            <person name="Yamashiro T."/>
            <person name="Shiraishi A."/>
            <person name="Nakayama K."/>
            <person name="Satake H."/>
        </authorList>
    </citation>
    <scope>NUCLEOTIDE SEQUENCE</scope>
</reference>
<dbReference type="Proteomes" id="UP001151760">
    <property type="component" value="Unassembled WGS sequence"/>
</dbReference>
<gene>
    <name evidence="1" type="ORF">Tco_0953787</name>
</gene>
<reference evidence="1" key="2">
    <citation type="submission" date="2022-01" db="EMBL/GenBank/DDBJ databases">
        <authorList>
            <person name="Yamashiro T."/>
            <person name="Shiraishi A."/>
            <person name="Satake H."/>
            <person name="Nakayama K."/>
        </authorList>
    </citation>
    <scope>NUCLEOTIDE SEQUENCE</scope>
</reference>
<evidence type="ECO:0000313" key="2">
    <source>
        <dbReference type="Proteomes" id="UP001151760"/>
    </source>
</evidence>
<proteinExistence type="predicted"/>
<sequence>MIKILHPLSSSYVEWGFLGLPMWQMEFSEVGVLTLEQSKTAQDLVIIKLKRKVGILEKKLRARTPGMKTLQELTSHFDDSDFAMLDVDNAMKNVEGDAETQGRNTAEQITTNRDTVNTASIDVSAVGPSNVSTADPSTSTAGDIFEDEMMTIADTLVDIRSTRPRTTSVIIHDVEEEPRRSTPAPTA</sequence>
<dbReference type="EMBL" id="BQNB010015868">
    <property type="protein sequence ID" value="GJT45072.1"/>
    <property type="molecule type" value="Genomic_DNA"/>
</dbReference>
<comment type="caution">
    <text evidence="1">The sequence shown here is derived from an EMBL/GenBank/DDBJ whole genome shotgun (WGS) entry which is preliminary data.</text>
</comment>
<organism evidence="1 2">
    <name type="scientific">Tanacetum coccineum</name>
    <dbReference type="NCBI Taxonomy" id="301880"/>
    <lineage>
        <taxon>Eukaryota</taxon>
        <taxon>Viridiplantae</taxon>
        <taxon>Streptophyta</taxon>
        <taxon>Embryophyta</taxon>
        <taxon>Tracheophyta</taxon>
        <taxon>Spermatophyta</taxon>
        <taxon>Magnoliopsida</taxon>
        <taxon>eudicotyledons</taxon>
        <taxon>Gunneridae</taxon>
        <taxon>Pentapetalae</taxon>
        <taxon>asterids</taxon>
        <taxon>campanulids</taxon>
        <taxon>Asterales</taxon>
        <taxon>Asteraceae</taxon>
        <taxon>Asteroideae</taxon>
        <taxon>Anthemideae</taxon>
        <taxon>Anthemidinae</taxon>
        <taxon>Tanacetum</taxon>
    </lineage>
</organism>
<evidence type="ECO:0000313" key="1">
    <source>
        <dbReference type="EMBL" id="GJT45072.1"/>
    </source>
</evidence>
<protein>
    <recommendedName>
        <fullName evidence="3">Polyprotein protein</fullName>
    </recommendedName>
</protein>
<evidence type="ECO:0008006" key="3">
    <source>
        <dbReference type="Google" id="ProtNLM"/>
    </source>
</evidence>